<dbReference type="OrthoDB" id="8961775at2759"/>
<dbReference type="AlphaFoldDB" id="A0A8S4BL85"/>
<dbReference type="EMBL" id="CAJRST010038888">
    <property type="protein sequence ID" value="CAG6015775.1"/>
    <property type="molecule type" value="Genomic_DNA"/>
</dbReference>
<gene>
    <name evidence="2" type="ORF">MMEN_LOCUS19814</name>
</gene>
<feature type="compositionally biased region" description="Low complexity" evidence="1">
    <location>
        <begin position="82"/>
        <end position="95"/>
    </location>
</feature>
<dbReference type="Proteomes" id="UP000677803">
    <property type="component" value="Unassembled WGS sequence"/>
</dbReference>
<reference evidence="2" key="1">
    <citation type="submission" date="2021-05" db="EMBL/GenBank/DDBJ databases">
        <authorList>
            <person name="Tigano A."/>
        </authorList>
    </citation>
    <scope>NUCLEOTIDE SEQUENCE</scope>
</reference>
<sequence length="109" mass="11314">MCSQSTKDVLDRVVHSSDLRCLCPPGTPKTIPLNQELASAAAPATAPSPPAGCSRQPPPAPCPPFSRSNESDSLHSVNPAFRLASPSPSLSRSTLTLAQGPDIGFIPLQ</sequence>
<comment type="caution">
    <text evidence="2">The sequence shown here is derived from an EMBL/GenBank/DDBJ whole genome shotgun (WGS) entry which is preliminary data.</text>
</comment>
<evidence type="ECO:0000313" key="2">
    <source>
        <dbReference type="EMBL" id="CAG6015775.1"/>
    </source>
</evidence>
<proteinExistence type="predicted"/>
<name>A0A8S4BL85_9TELE</name>
<accession>A0A8S4BL85</accession>
<protein>
    <submittedName>
        <fullName evidence="2">(Atlantic silverside) hypothetical protein</fullName>
    </submittedName>
</protein>
<feature type="region of interest" description="Disordered" evidence="1">
    <location>
        <begin position="38"/>
        <end position="95"/>
    </location>
</feature>
<keyword evidence="3" id="KW-1185">Reference proteome</keyword>
<evidence type="ECO:0000256" key="1">
    <source>
        <dbReference type="SAM" id="MobiDB-lite"/>
    </source>
</evidence>
<feature type="compositionally biased region" description="Pro residues" evidence="1">
    <location>
        <begin position="46"/>
        <end position="64"/>
    </location>
</feature>
<evidence type="ECO:0000313" key="3">
    <source>
        <dbReference type="Proteomes" id="UP000677803"/>
    </source>
</evidence>
<organism evidence="2 3">
    <name type="scientific">Menidia menidia</name>
    <name type="common">Atlantic silverside</name>
    <dbReference type="NCBI Taxonomy" id="238744"/>
    <lineage>
        <taxon>Eukaryota</taxon>
        <taxon>Metazoa</taxon>
        <taxon>Chordata</taxon>
        <taxon>Craniata</taxon>
        <taxon>Vertebrata</taxon>
        <taxon>Euteleostomi</taxon>
        <taxon>Actinopterygii</taxon>
        <taxon>Neopterygii</taxon>
        <taxon>Teleostei</taxon>
        <taxon>Neoteleostei</taxon>
        <taxon>Acanthomorphata</taxon>
        <taxon>Ovalentaria</taxon>
        <taxon>Atherinomorphae</taxon>
        <taxon>Atheriniformes</taxon>
        <taxon>Atherinopsidae</taxon>
        <taxon>Menidiinae</taxon>
        <taxon>Menidia</taxon>
    </lineage>
</organism>